<gene>
    <name evidence="2" type="ORF">ElyMa_003073500</name>
</gene>
<keyword evidence="3" id="KW-1185">Reference proteome</keyword>
<name>A0AAV4IK84_9GAST</name>
<feature type="compositionally biased region" description="Polar residues" evidence="1">
    <location>
        <begin position="1"/>
        <end position="13"/>
    </location>
</feature>
<comment type="caution">
    <text evidence="2">The sequence shown here is derived from an EMBL/GenBank/DDBJ whole genome shotgun (WGS) entry which is preliminary data.</text>
</comment>
<reference evidence="2 3" key="1">
    <citation type="journal article" date="2021" name="Elife">
        <title>Chloroplast acquisition without the gene transfer in kleptoplastic sea slugs, Plakobranchus ocellatus.</title>
        <authorList>
            <person name="Maeda T."/>
            <person name="Takahashi S."/>
            <person name="Yoshida T."/>
            <person name="Shimamura S."/>
            <person name="Takaki Y."/>
            <person name="Nagai Y."/>
            <person name="Toyoda A."/>
            <person name="Suzuki Y."/>
            <person name="Arimoto A."/>
            <person name="Ishii H."/>
            <person name="Satoh N."/>
            <person name="Nishiyama T."/>
            <person name="Hasebe M."/>
            <person name="Maruyama T."/>
            <person name="Minagawa J."/>
            <person name="Obokata J."/>
            <person name="Shigenobu S."/>
        </authorList>
    </citation>
    <scope>NUCLEOTIDE SEQUENCE [LARGE SCALE GENOMIC DNA]</scope>
</reference>
<proteinExistence type="predicted"/>
<organism evidence="2 3">
    <name type="scientific">Elysia marginata</name>
    <dbReference type="NCBI Taxonomy" id="1093978"/>
    <lineage>
        <taxon>Eukaryota</taxon>
        <taxon>Metazoa</taxon>
        <taxon>Spiralia</taxon>
        <taxon>Lophotrochozoa</taxon>
        <taxon>Mollusca</taxon>
        <taxon>Gastropoda</taxon>
        <taxon>Heterobranchia</taxon>
        <taxon>Euthyneura</taxon>
        <taxon>Panpulmonata</taxon>
        <taxon>Sacoglossa</taxon>
        <taxon>Placobranchoidea</taxon>
        <taxon>Plakobranchidae</taxon>
        <taxon>Elysia</taxon>
    </lineage>
</organism>
<evidence type="ECO:0000313" key="3">
    <source>
        <dbReference type="Proteomes" id="UP000762676"/>
    </source>
</evidence>
<evidence type="ECO:0000313" key="2">
    <source>
        <dbReference type="EMBL" id="GFS10938.1"/>
    </source>
</evidence>
<evidence type="ECO:0008006" key="4">
    <source>
        <dbReference type="Google" id="ProtNLM"/>
    </source>
</evidence>
<dbReference type="EMBL" id="BMAT01006355">
    <property type="protein sequence ID" value="GFS10938.1"/>
    <property type="molecule type" value="Genomic_DNA"/>
</dbReference>
<dbReference type="AlphaFoldDB" id="A0AAV4IK84"/>
<sequence>MFTNMPQIYTFETPQEEPGKRQGGSTVATASAGPHDPQLFITDTKSGRRFLLDTGAQVFLYHRRGMTNATGNKAHPSKQPTEHNFRLTEPAKSSDISMRLSIKHVSL</sequence>
<accession>A0AAV4IK84</accession>
<evidence type="ECO:0000256" key="1">
    <source>
        <dbReference type="SAM" id="MobiDB-lite"/>
    </source>
</evidence>
<dbReference type="Proteomes" id="UP000762676">
    <property type="component" value="Unassembled WGS sequence"/>
</dbReference>
<feature type="region of interest" description="Disordered" evidence="1">
    <location>
        <begin position="1"/>
        <end position="41"/>
    </location>
</feature>
<protein>
    <recommendedName>
        <fullName evidence="4">Peptidase A2 domain-containing protein</fullName>
    </recommendedName>
</protein>